<dbReference type="AlphaFoldDB" id="A0A9D4QBG8"/>
<keyword evidence="2" id="KW-1185">Reference proteome</keyword>
<reference evidence="1" key="1">
    <citation type="journal article" date="2020" name="Cell">
        <title>Large-Scale Comparative Analyses of Tick Genomes Elucidate Their Genetic Diversity and Vector Capacities.</title>
        <authorList>
            <consortium name="Tick Genome and Microbiome Consortium (TIGMIC)"/>
            <person name="Jia N."/>
            <person name="Wang J."/>
            <person name="Shi W."/>
            <person name="Du L."/>
            <person name="Sun Y."/>
            <person name="Zhan W."/>
            <person name="Jiang J.F."/>
            <person name="Wang Q."/>
            <person name="Zhang B."/>
            <person name="Ji P."/>
            <person name="Bell-Sakyi L."/>
            <person name="Cui X.M."/>
            <person name="Yuan T.T."/>
            <person name="Jiang B.G."/>
            <person name="Yang W.F."/>
            <person name="Lam T.T."/>
            <person name="Chang Q.C."/>
            <person name="Ding S.J."/>
            <person name="Wang X.J."/>
            <person name="Zhu J.G."/>
            <person name="Ruan X.D."/>
            <person name="Zhao L."/>
            <person name="Wei J.T."/>
            <person name="Ye R.Z."/>
            <person name="Que T.C."/>
            <person name="Du C.H."/>
            <person name="Zhou Y.H."/>
            <person name="Cheng J.X."/>
            <person name="Dai P.F."/>
            <person name="Guo W.B."/>
            <person name="Han X.H."/>
            <person name="Huang E.J."/>
            <person name="Li L.F."/>
            <person name="Wei W."/>
            <person name="Gao Y.C."/>
            <person name="Liu J.Z."/>
            <person name="Shao H.Z."/>
            <person name="Wang X."/>
            <person name="Wang C.C."/>
            <person name="Yang T.C."/>
            <person name="Huo Q.B."/>
            <person name="Li W."/>
            <person name="Chen H.Y."/>
            <person name="Chen S.E."/>
            <person name="Zhou L.G."/>
            <person name="Ni X.B."/>
            <person name="Tian J.H."/>
            <person name="Sheng Y."/>
            <person name="Liu T."/>
            <person name="Pan Y.S."/>
            <person name="Xia L.Y."/>
            <person name="Li J."/>
            <person name="Zhao F."/>
            <person name="Cao W.C."/>
        </authorList>
    </citation>
    <scope>NUCLEOTIDE SEQUENCE</scope>
    <source>
        <strain evidence="1">Rsan-2018</strain>
    </source>
</reference>
<proteinExistence type="predicted"/>
<gene>
    <name evidence="1" type="ORF">HPB52_019736</name>
</gene>
<reference evidence="1" key="2">
    <citation type="submission" date="2021-09" db="EMBL/GenBank/DDBJ databases">
        <authorList>
            <person name="Jia N."/>
            <person name="Wang J."/>
            <person name="Shi W."/>
            <person name="Du L."/>
            <person name="Sun Y."/>
            <person name="Zhan W."/>
            <person name="Jiang J."/>
            <person name="Wang Q."/>
            <person name="Zhang B."/>
            <person name="Ji P."/>
            <person name="Sakyi L.B."/>
            <person name="Cui X."/>
            <person name="Yuan T."/>
            <person name="Jiang B."/>
            <person name="Yang W."/>
            <person name="Lam T.T.-Y."/>
            <person name="Chang Q."/>
            <person name="Ding S."/>
            <person name="Wang X."/>
            <person name="Zhu J."/>
            <person name="Ruan X."/>
            <person name="Zhao L."/>
            <person name="Wei J."/>
            <person name="Que T."/>
            <person name="Du C."/>
            <person name="Cheng J."/>
            <person name="Dai P."/>
            <person name="Han X."/>
            <person name="Huang E."/>
            <person name="Gao Y."/>
            <person name="Liu J."/>
            <person name="Shao H."/>
            <person name="Ye R."/>
            <person name="Li L."/>
            <person name="Wei W."/>
            <person name="Wang X."/>
            <person name="Wang C."/>
            <person name="Huo Q."/>
            <person name="Li W."/>
            <person name="Guo W."/>
            <person name="Chen H."/>
            <person name="Chen S."/>
            <person name="Zhou L."/>
            <person name="Zhou L."/>
            <person name="Ni X."/>
            <person name="Tian J."/>
            <person name="Zhou Y."/>
            <person name="Sheng Y."/>
            <person name="Liu T."/>
            <person name="Pan Y."/>
            <person name="Xia L."/>
            <person name="Li J."/>
            <person name="Zhao F."/>
            <person name="Cao W."/>
        </authorList>
    </citation>
    <scope>NUCLEOTIDE SEQUENCE</scope>
    <source>
        <strain evidence="1">Rsan-2018</strain>
        <tissue evidence="1">Larvae</tissue>
    </source>
</reference>
<name>A0A9D4QBG8_RHISA</name>
<accession>A0A9D4QBG8</accession>
<dbReference type="InterPro" id="IPR027417">
    <property type="entry name" value="P-loop_NTPase"/>
</dbReference>
<dbReference type="EMBL" id="JABSTV010001247">
    <property type="protein sequence ID" value="KAH7972971.1"/>
    <property type="molecule type" value="Genomic_DNA"/>
</dbReference>
<dbReference type="SUPFAM" id="SSF52540">
    <property type="entry name" value="P-loop containing nucleoside triphosphate hydrolases"/>
    <property type="match status" value="1"/>
</dbReference>
<sequence length="222" mass="24866">MATSEFANLPREILLAVGKPYMNTSNVDVVAGLFNGAVGTFKLCERQDAGDDNAYPKRPWLQFDVPTTGRITRARSKRAVQEATRNGYVFESAWIPIESQCLTLTVDRKSGVACKRLQLALVQASAITVHKSQGGTYSEVVYEYANTHPQKSVYVALSRCTDINNLYLTNSSGDHCFHHRDANADKNMAEEFERLQKHKLDIVTHRYLHVLATAFTQTPISR</sequence>
<dbReference type="VEuPathDB" id="VectorBase:RSAN_049718"/>
<evidence type="ECO:0000313" key="1">
    <source>
        <dbReference type="EMBL" id="KAH7972971.1"/>
    </source>
</evidence>
<organism evidence="1 2">
    <name type="scientific">Rhipicephalus sanguineus</name>
    <name type="common">Brown dog tick</name>
    <name type="synonym">Ixodes sanguineus</name>
    <dbReference type="NCBI Taxonomy" id="34632"/>
    <lineage>
        <taxon>Eukaryota</taxon>
        <taxon>Metazoa</taxon>
        <taxon>Ecdysozoa</taxon>
        <taxon>Arthropoda</taxon>
        <taxon>Chelicerata</taxon>
        <taxon>Arachnida</taxon>
        <taxon>Acari</taxon>
        <taxon>Parasitiformes</taxon>
        <taxon>Ixodida</taxon>
        <taxon>Ixodoidea</taxon>
        <taxon>Ixodidae</taxon>
        <taxon>Rhipicephalinae</taxon>
        <taxon>Rhipicephalus</taxon>
        <taxon>Rhipicephalus</taxon>
    </lineage>
</organism>
<dbReference type="PANTHER" id="PTHR47642">
    <property type="entry name" value="ATP-DEPENDENT DNA HELICASE"/>
    <property type="match status" value="1"/>
</dbReference>
<dbReference type="PANTHER" id="PTHR47642:SF6">
    <property type="entry name" value="ATP-DEPENDENT DNA HELICASE"/>
    <property type="match status" value="1"/>
</dbReference>
<comment type="caution">
    <text evidence="1">The sequence shown here is derived from an EMBL/GenBank/DDBJ whole genome shotgun (WGS) entry which is preliminary data.</text>
</comment>
<dbReference type="InterPro" id="IPR051055">
    <property type="entry name" value="PIF1_helicase"/>
</dbReference>
<evidence type="ECO:0000313" key="2">
    <source>
        <dbReference type="Proteomes" id="UP000821837"/>
    </source>
</evidence>
<protein>
    <submittedName>
        <fullName evidence="1">Uncharacterized protein</fullName>
    </submittedName>
</protein>
<dbReference type="CDD" id="cd18809">
    <property type="entry name" value="SF1_C_RecD"/>
    <property type="match status" value="1"/>
</dbReference>
<dbReference type="Proteomes" id="UP000821837">
    <property type="component" value="Chromosome 11"/>
</dbReference>
<dbReference type="Gene3D" id="3.40.50.300">
    <property type="entry name" value="P-loop containing nucleotide triphosphate hydrolases"/>
    <property type="match status" value="1"/>
</dbReference>